<protein>
    <recommendedName>
        <fullName evidence="5">50S ribosomal protein L10</fullName>
    </recommendedName>
</protein>
<dbReference type="InterPro" id="IPR047865">
    <property type="entry name" value="Ribosomal_uL10_bac_type"/>
</dbReference>
<evidence type="ECO:0000313" key="6">
    <source>
        <dbReference type="EMBL" id="AWN81367.1"/>
    </source>
</evidence>
<accession>A0A2Z3L6N5</accession>
<dbReference type="Gene3D" id="3.30.70.1730">
    <property type="match status" value="1"/>
</dbReference>
<dbReference type="InterPro" id="IPR002363">
    <property type="entry name" value="Ribosomal_uL10_CS_bac"/>
</dbReference>
<dbReference type="InterPro" id="IPR001790">
    <property type="entry name" value="Ribosomal_uL10"/>
</dbReference>
<evidence type="ECO:0000256" key="2">
    <source>
        <dbReference type="ARBA" id="ARBA00008889"/>
    </source>
</evidence>
<dbReference type="GO" id="GO:0003735">
    <property type="term" value="F:structural constituent of ribosome"/>
    <property type="evidence" value="ECO:0007669"/>
    <property type="project" value="InterPro"/>
</dbReference>
<dbReference type="GO" id="GO:0006412">
    <property type="term" value="P:translation"/>
    <property type="evidence" value="ECO:0007669"/>
    <property type="project" value="InterPro"/>
</dbReference>
<dbReference type="GO" id="GO:0015934">
    <property type="term" value="C:large ribosomal subunit"/>
    <property type="evidence" value="ECO:0007669"/>
    <property type="project" value="InterPro"/>
</dbReference>
<dbReference type="Pfam" id="PF00466">
    <property type="entry name" value="Ribosomal_L10"/>
    <property type="match status" value="1"/>
</dbReference>
<dbReference type="InterPro" id="IPR043141">
    <property type="entry name" value="Ribosomal_uL10-like_sf"/>
</dbReference>
<dbReference type="AlphaFoldDB" id="A0A2Z3L6N5"/>
<dbReference type="OrthoDB" id="1523686at2"/>
<evidence type="ECO:0000313" key="7">
    <source>
        <dbReference type="Proteomes" id="UP000245872"/>
    </source>
</evidence>
<dbReference type="Proteomes" id="UP000245872">
    <property type="component" value="Chromosome"/>
</dbReference>
<dbReference type="KEGG" id="cher:DK880_00029"/>
<gene>
    <name evidence="6" type="primary">rplJ</name>
    <name evidence="6" type="ORF">DK880_00029</name>
</gene>
<evidence type="ECO:0000256" key="4">
    <source>
        <dbReference type="ARBA" id="ARBA00023274"/>
    </source>
</evidence>
<keyword evidence="4" id="KW-0687">Ribonucleoprotein</keyword>
<organism evidence="6 7">
    <name type="scientific">Candidatus Cardinium hertigii</name>
    <dbReference type="NCBI Taxonomy" id="247481"/>
    <lineage>
        <taxon>Bacteria</taxon>
        <taxon>Pseudomonadati</taxon>
        <taxon>Bacteroidota</taxon>
        <taxon>Cytophagia</taxon>
        <taxon>Cytophagales</taxon>
        <taxon>Amoebophilaceae</taxon>
        <taxon>Candidatus Cardinium</taxon>
    </lineage>
</organism>
<evidence type="ECO:0000256" key="3">
    <source>
        <dbReference type="ARBA" id="ARBA00022980"/>
    </source>
</evidence>
<keyword evidence="7" id="KW-1185">Reference proteome</keyword>
<dbReference type="SUPFAM" id="SSF160369">
    <property type="entry name" value="Ribosomal protein L10-like"/>
    <property type="match status" value="1"/>
</dbReference>
<dbReference type="NCBIfam" id="NF000955">
    <property type="entry name" value="PRK00099.1-1"/>
    <property type="match status" value="1"/>
</dbReference>
<dbReference type="RefSeq" id="WP_109996833.1">
    <property type="nucleotide sequence ID" value="NZ_CP029619.1"/>
</dbReference>
<sequence>MKRAEKLTVIEDLANKFTTYDCFYVVDAMGLTVAQVNKFRKSCAEQKLLYQVAKNTFIQKALERSGKGETHAPFFSKVLSGFSGILFVSEKASTPARMLKDFWVAERLHRPLLKGASIYGDLFIGPAHLEALRNLKSKVELLGDIVALLQSPMANVMAALQSGERRLMGVVETLSKASL</sequence>
<proteinExistence type="inferred from homology"/>
<evidence type="ECO:0000256" key="1">
    <source>
        <dbReference type="ARBA" id="ARBA00002633"/>
    </source>
</evidence>
<keyword evidence="3 6" id="KW-0689">Ribosomal protein</keyword>
<dbReference type="EMBL" id="CP029619">
    <property type="protein sequence ID" value="AWN81367.1"/>
    <property type="molecule type" value="Genomic_DNA"/>
</dbReference>
<comment type="function">
    <text evidence="1">Forms part of the ribosomal stalk, playing a central role in the interaction of the ribosome with GTP-bound translation factors.</text>
</comment>
<name>A0A2Z3L6N5_9BACT</name>
<reference evidence="6 7" key="1">
    <citation type="submission" date="2018-05" db="EMBL/GenBank/DDBJ databases">
        <title>Candidatus Cardinium hertigii Genome Assembly.</title>
        <authorList>
            <person name="Showmaker K.C."/>
            <person name="Walden K.O."/>
            <person name="Fields C.J."/>
            <person name="Lambert K.N."/>
            <person name="Hudson M.E."/>
        </authorList>
    </citation>
    <scope>NUCLEOTIDE SEQUENCE [LARGE SCALE GENOMIC DNA]</scope>
    <source>
        <strain evidence="7">cHgTN10</strain>
    </source>
</reference>
<dbReference type="CDD" id="cd05797">
    <property type="entry name" value="Ribosomal_L10"/>
    <property type="match status" value="1"/>
</dbReference>
<dbReference type="PANTHER" id="PTHR11560">
    <property type="entry name" value="39S RIBOSOMAL PROTEIN L10, MITOCHONDRIAL"/>
    <property type="match status" value="1"/>
</dbReference>
<evidence type="ECO:0000256" key="5">
    <source>
        <dbReference type="RuleBase" id="RU003636"/>
    </source>
</evidence>
<dbReference type="PROSITE" id="PS01109">
    <property type="entry name" value="RIBOSOMAL_L10"/>
    <property type="match status" value="1"/>
</dbReference>
<comment type="similarity">
    <text evidence="2">Belongs to the universal ribosomal protein uL10 family.</text>
</comment>